<comment type="caution">
    <text evidence="1">The sequence shown here is derived from an EMBL/GenBank/DDBJ whole genome shotgun (WGS) entry which is preliminary data.</text>
</comment>
<feature type="non-terminal residue" evidence="1">
    <location>
        <position position="1"/>
    </location>
</feature>
<accession>A0ABR2KYV0</accession>
<protein>
    <submittedName>
        <fullName evidence="1">Uncharacterized protein</fullName>
    </submittedName>
</protein>
<sequence>EFNKELLKYASSEEIQKGVNTLRDYIVNNFALSTDIPEIPTDLVNESALTTALEPYAKLTNLSEYVKTQDLPDMTKYALSTDIPEPVDLTPYYTSAQTDEKFVDEDELAYELDKYETKDVADGKYALKSEIPEVPTDLVNESALSTALYGTELNIEYLPNITDGPLITPQLPNAGVHLIFDVNWGDSKVNNIIDDDIMHIDVIFKPNVSTSTFDNMERYDNNGKLIDIIKWRHSDGQITYTTTSTLHYLYPIAYNFIRAQIESPFIKTANVVDGSLEQFVIQCTQNDSGCVIPNDDVRKVITTKNIIVKFKRNVDDTSYEEAEYKYSRRNNVNLIYKSTSGESSDAQALSPSGDELIDIHVNSGIVSLRAEDDTLTNIYDASITLISNQPVSDDMITSVKYVNDNFALTTELARAIEQVKSEIPEPVDLSGYVAKNSLLEITSPSSNIAKFYSSVDANVITSISFGYNDVYNTDFEYKSSKVANSGELDIYVDGYKFQSFSMFGTARNTKIDSNLLVNGTITSNGSNTITHYSPIESSMNSINDFVIGAPVYMTGKVYKHDGDTWIPSTVNDTTDCICSVKTTGSWKEYVGICVRIDEKNNAITFASHGDYLLKVDDSSCYGIGDEVFIDNEDNKLKILAGQTAITSKIRRMTVGIITAIIDNKTIACFKA</sequence>
<evidence type="ECO:0000313" key="2">
    <source>
        <dbReference type="Proteomes" id="UP001470230"/>
    </source>
</evidence>
<gene>
    <name evidence="1" type="ORF">M9Y10_013884</name>
</gene>
<keyword evidence="2" id="KW-1185">Reference proteome</keyword>
<reference evidence="1 2" key="1">
    <citation type="submission" date="2024-04" db="EMBL/GenBank/DDBJ databases">
        <title>Tritrichomonas musculus Genome.</title>
        <authorList>
            <person name="Alves-Ferreira E."/>
            <person name="Grigg M."/>
            <person name="Lorenzi H."/>
            <person name="Galac M."/>
        </authorList>
    </citation>
    <scope>NUCLEOTIDE SEQUENCE [LARGE SCALE GENOMIC DNA]</scope>
    <source>
        <strain evidence="1 2">EAF2021</strain>
    </source>
</reference>
<dbReference type="EMBL" id="JAPFFF010000002">
    <property type="protein sequence ID" value="KAK8895998.1"/>
    <property type="molecule type" value="Genomic_DNA"/>
</dbReference>
<evidence type="ECO:0000313" key="1">
    <source>
        <dbReference type="EMBL" id="KAK8895998.1"/>
    </source>
</evidence>
<organism evidence="1 2">
    <name type="scientific">Tritrichomonas musculus</name>
    <dbReference type="NCBI Taxonomy" id="1915356"/>
    <lineage>
        <taxon>Eukaryota</taxon>
        <taxon>Metamonada</taxon>
        <taxon>Parabasalia</taxon>
        <taxon>Tritrichomonadida</taxon>
        <taxon>Tritrichomonadidae</taxon>
        <taxon>Tritrichomonas</taxon>
    </lineage>
</organism>
<name>A0ABR2KYV0_9EUKA</name>
<proteinExistence type="predicted"/>
<dbReference type="Proteomes" id="UP001470230">
    <property type="component" value="Unassembled WGS sequence"/>
</dbReference>